<name>A0A9D4FKY8_DREPO</name>
<protein>
    <submittedName>
        <fullName evidence="1">Uncharacterized protein</fullName>
    </submittedName>
</protein>
<reference evidence="1" key="1">
    <citation type="journal article" date="2019" name="bioRxiv">
        <title>The Genome of the Zebra Mussel, Dreissena polymorpha: A Resource for Invasive Species Research.</title>
        <authorList>
            <person name="McCartney M.A."/>
            <person name="Auch B."/>
            <person name="Kono T."/>
            <person name="Mallez S."/>
            <person name="Zhang Y."/>
            <person name="Obille A."/>
            <person name="Becker A."/>
            <person name="Abrahante J.E."/>
            <person name="Garbe J."/>
            <person name="Badalamenti J.P."/>
            <person name="Herman A."/>
            <person name="Mangelson H."/>
            <person name="Liachko I."/>
            <person name="Sullivan S."/>
            <person name="Sone E.D."/>
            <person name="Koren S."/>
            <person name="Silverstein K.A.T."/>
            <person name="Beckman K.B."/>
            <person name="Gohl D.M."/>
        </authorList>
    </citation>
    <scope>NUCLEOTIDE SEQUENCE</scope>
    <source>
        <strain evidence="1">Duluth1</strain>
        <tissue evidence="1">Whole animal</tissue>
    </source>
</reference>
<sequence>MSHLSDQICVHRWAKHAPSSSARLGAAVAGESVDEGTLTGPDETWQTCVPQWTTHASSLSARLGVAVSGESVDEKRRNLADICAPFERPARYRCFNEYAPGGRVVLRFDPQK</sequence>
<organism evidence="1 2">
    <name type="scientific">Dreissena polymorpha</name>
    <name type="common">Zebra mussel</name>
    <name type="synonym">Mytilus polymorpha</name>
    <dbReference type="NCBI Taxonomy" id="45954"/>
    <lineage>
        <taxon>Eukaryota</taxon>
        <taxon>Metazoa</taxon>
        <taxon>Spiralia</taxon>
        <taxon>Lophotrochozoa</taxon>
        <taxon>Mollusca</taxon>
        <taxon>Bivalvia</taxon>
        <taxon>Autobranchia</taxon>
        <taxon>Heteroconchia</taxon>
        <taxon>Euheterodonta</taxon>
        <taxon>Imparidentia</taxon>
        <taxon>Neoheterodontei</taxon>
        <taxon>Myida</taxon>
        <taxon>Dreissenoidea</taxon>
        <taxon>Dreissenidae</taxon>
        <taxon>Dreissena</taxon>
    </lineage>
</organism>
<evidence type="ECO:0000313" key="2">
    <source>
        <dbReference type="Proteomes" id="UP000828390"/>
    </source>
</evidence>
<gene>
    <name evidence="1" type="ORF">DPMN_151959</name>
</gene>
<dbReference type="EMBL" id="JAIWYP010000007">
    <property type="protein sequence ID" value="KAH3798360.1"/>
    <property type="molecule type" value="Genomic_DNA"/>
</dbReference>
<reference evidence="1" key="2">
    <citation type="submission" date="2020-11" db="EMBL/GenBank/DDBJ databases">
        <authorList>
            <person name="McCartney M.A."/>
            <person name="Auch B."/>
            <person name="Kono T."/>
            <person name="Mallez S."/>
            <person name="Becker A."/>
            <person name="Gohl D.M."/>
            <person name="Silverstein K.A.T."/>
            <person name="Koren S."/>
            <person name="Bechman K.B."/>
            <person name="Herman A."/>
            <person name="Abrahante J.E."/>
            <person name="Garbe J."/>
        </authorList>
    </citation>
    <scope>NUCLEOTIDE SEQUENCE</scope>
    <source>
        <strain evidence="1">Duluth1</strain>
        <tissue evidence="1">Whole animal</tissue>
    </source>
</reference>
<evidence type="ECO:0000313" key="1">
    <source>
        <dbReference type="EMBL" id="KAH3798360.1"/>
    </source>
</evidence>
<dbReference type="Proteomes" id="UP000828390">
    <property type="component" value="Unassembled WGS sequence"/>
</dbReference>
<dbReference type="AlphaFoldDB" id="A0A9D4FKY8"/>
<comment type="caution">
    <text evidence="1">The sequence shown here is derived from an EMBL/GenBank/DDBJ whole genome shotgun (WGS) entry which is preliminary data.</text>
</comment>
<proteinExistence type="predicted"/>
<keyword evidence="2" id="KW-1185">Reference proteome</keyword>
<accession>A0A9D4FKY8</accession>